<comment type="caution">
    <text evidence="1">The sequence shown here is derived from an EMBL/GenBank/DDBJ whole genome shotgun (WGS) entry which is preliminary data.</text>
</comment>
<sequence>MFVLIKLSELKNGYTIFLYLCFVNLRLIAQNDPPKGELHGNFQTDVQYYFRDEAIDPTGEFFPRERLLAAGFANFIYTQGSFSAGLRYENYQNNLLGLPEGFRGEGIPFRFLRFEKDGLDVTVGNYYEQFGSGMIFRSFEERGLGLDNAMDGIRLRYRPAKGLYLKGVIGRQRLYFAKAPGIVRGLDVEWVLNENVSRIENSPWSITLGASFVSKYQRAVDPVLNLPENVGSSAWRMFIQRGNFGLSSEFVYKINDPSFDNGFIFRHGTGFLTTLTYASKGFSAMATAKRIDNMSFRSDRNASLIDAQINFLPPTTKLHTYTLPALYPNAVQPNGEMGIQLEVSYTFKKGTPLGGKYGTTVAVNYSDISSIDRQFVDKRPIYSQINPEEIIDCTWAGTKGYTSNPWQRGPVTYFKDLNIEIRKTINRNLKSTFTYYNFTYNQEVLEKGITDAEIIQRGYQNLIFINAFVIEMLYKFRPRHSLRSEIQGMFTKQDRGDWLMVLAEYSVSPHWFLAVQNSWNYGNPNPEERLHYTLGSMGYTLNTTRFQLNYGRQMRGIFCVGGICRVVPPSNGITMTITTNF</sequence>
<dbReference type="RefSeq" id="WP_114365740.1">
    <property type="nucleotide sequence ID" value="NZ_BHZF01000001.1"/>
</dbReference>
<keyword evidence="2" id="KW-1185">Reference proteome</keyword>
<organism evidence="1 2">
    <name type="scientific">Schleiferia thermophila</name>
    <dbReference type="NCBI Taxonomy" id="884107"/>
    <lineage>
        <taxon>Bacteria</taxon>
        <taxon>Pseudomonadati</taxon>
        <taxon>Bacteroidota</taxon>
        <taxon>Flavobacteriia</taxon>
        <taxon>Flavobacteriales</taxon>
        <taxon>Schleiferiaceae</taxon>
        <taxon>Schleiferia</taxon>
    </lineage>
</organism>
<evidence type="ECO:0000313" key="2">
    <source>
        <dbReference type="Proteomes" id="UP000253517"/>
    </source>
</evidence>
<evidence type="ECO:0000313" key="1">
    <source>
        <dbReference type="EMBL" id="RCX05322.1"/>
    </source>
</evidence>
<gene>
    <name evidence="1" type="ORF">DES35_101607</name>
</gene>
<dbReference type="Proteomes" id="UP000253517">
    <property type="component" value="Unassembled WGS sequence"/>
</dbReference>
<accession>A0A369A7J0</accession>
<dbReference type="EMBL" id="QPJS01000001">
    <property type="protein sequence ID" value="RCX05322.1"/>
    <property type="molecule type" value="Genomic_DNA"/>
</dbReference>
<reference evidence="1 2" key="1">
    <citation type="submission" date="2018-07" db="EMBL/GenBank/DDBJ databases">
        <title>Genomic Encyclopedia of Type Strains, Phase IV (KMG-IV): sequencing the most valuable type-strain genomes for metagenomic binning, comparative biology and taxonomic classification.</title>
        <authorList>
            <person name="Goeker M."/>
        </authorList>
    </citation>
    <scope>NUCLEOTIDE SEQUENCE [LARGE SCALE GENOMIC DNA]</scope>
    <source>
        <strain evidence="1 2">DSM 21410</strain>
    </source>
</reference>
<proteinExistence type="predicted"/>
<dbReference type="AlphaFoldDB" id="A0A369A7J0"/>
<dbReference type="Pfam" id="PF19494">
    <property type="entry name" value="DUF6029"/>
    <property type="match status" value="1"/>
</dbReference>
<name>A0A369A7J0_9FLAO</name>
<protein>
    <submittedName>
        <fullName evidence="1">Uncharacterized protein</fullName>
    </submittedName>
</protein>
<dbReference type="InterPro" id="IPR046070">
    <property type="entry name" value="DUF6029"/>
</dbReference>